<dbReference type="EMBL" id="JAMBOL010000054">
    <property type="protein sequence ID" value="MCM3716688.1"/>
    <property type="molecule type" value="Genomic_DNA"/>
</dbReference>
<accession>A0A9X2DUL1</accession>
<comment type="caution">
    <text evidence="1">The sequence shown here is derived from an EMBL/GenBank/DDBJ whole genome shotgun (WGS) entry which is preliminary data.</text>
</comment>
<dbReference type="AlphaFoldDB" id="A0A9X2DUL1"/>
<dbReference type="Proteomes" id="UP001139179">
    <property type="component" value="Unassembled WGS sequence"/>
</dbReference>
<keyword evidence="2" id="KW-1185">Reference proteome</keyword>
<organism evidence="1 2">
    <name type="scientific">Halalkalibacter oceani</name>
    <dbReference type="NCBI Taxonomy" id="1653776"/>
    <lineage>
        <taxon>Bacteria</taxon>
        <taxon>Bacillati</taxon>
        <taxon>Bacillota</taxon>
        <taxon>Bacilli</taxon>
        <taxon>Bacillales</taxon>
        <taxon>Bacillaceae</taxon>
        <taxon>Halalkalibacter</taxon>
    </lineage>
</organism>
<dbReference type="RefSeq" id="WP_251225333.1">
    <property type="nucleotide sequence ID" value="NZ_JAMBOL010000054.1"/>
</dbReference>
<name>A0A9X2DUL1_9BACI</name>
<evidence type="ECO:0000313" key="1">
    <source>
        <dbReference type="EMBL" id="MCM3716688.1"/>
    </source>
</evidence>
<protein>
    <submittedName>
        <fullName evidence="1">Uncharacterized protein</fullName>
    </submittedName>
</protein>
<sequence>MDRVTDIERKTLTIINNMSQLHRIPTIDDLCQKTGRGKQRLLPVIEQLAHDRKVKILNAKQVIMLPLPRWYERELEEKARQTDIDL</sequence>
<gene>
    <name evidence="1" type="ORF">M3202_21855</name>
</gene>
<proteinExistence type="predicted"/>
<reference evidence="1" key="1">
    <citation type="submission" date="2022-05" db="EMBL/GenBank/DDBJ databases">
        <title>Comparative Genomics of Spacecraft Associated Microbes.</title>
        <authorList>
            <person name="Tran M.T."/>
            <person name="Wright A."/>
            <person name="Seuylemezian A."/>
            <person name="Eisen J."/>
            <person name="Coil D."/>
        </authorList>
    </citation>
    <scope>NUCLEOTIDE SEQUENCE</scope>
    <source>
        <strain evidence="1">214.1.1</strain>
    </source>
</reference>
<evidence type="ECO:0000313" key="2">
    <source>
        <dbReference type="Proteomes" id="UP001139179"/>
    </source>
</evidence>